<name>A0AAD5GSC1_AMBAR</name>
<dbReference type="PANTHER" id="PTHR45290">
    <property type="entry name" value="OS03G0300300 PROTEIN"/>
    <property type="match status" value="1"/>
</dbReference>
<proteinExistence type="predicted"/>
<feature type="compositionally biased region" description="Acidic residues" evidence="3">
    <location>
        <begin position="598"/>
        <end position="635"/>
    </location>
</feature>
<evidence type="ECO:0008006" key="8">
    <source>
        <dbReference type="Google" id="ProtNLM"/>
    </source>
</evidence>
<keyword evidence="2" id="KW-0539">Nucleus</keyword>
<dbReference type="InterPro" id="IPR007148">
    <property type="entry name" value="SSU_processome_Utp12"/>
</dbReference>
<protein>
    <recommendedName>
        <fullName evidence="8">Small-subunit processome Utp12 domain-containing protein</fullName>
    </recommendedName>
</protein>
<feature type="region of interest" description="Disordered" evidence="3">
    <location>
        <begin position="340"/>
        <end position="378"/>
    </location>
</feature>
<accession>A0AAD5GSC1</accession>
<feature type="domain" description="Anaphase-promoting complex subunit 4-like WD40" evidence="5">
    <location>
        <begin position="74"/>
        <end position="153"/>
    </location>
</feature>
<dbReference type="GO" id="GO:0005730">
    <property type="term" value="C:nucleolus"/>
    <property type="evidence" value="ECO:0007669"/>
    <property type="project" value="UniProtKB-SubCell"/>
</dbReference>
<keyword evidence="7" id="KW-1185">Reference proteome</keyword>
<evidence type="ECO:0000313" key="7">
    <source>
        <dbReference type="Proteomes" id="UP001206925"/>
    </source>
</evidence>
<feature type="region of interest" description="Disordered" evidence="3">
    <location>
        <begin position="583"/>
        <end position="642"/>
    </location>
</feature>
<dbReference type="SUPFAM" id="SSF50998">
    <property type="entry name" value="Quinoprotein alcohol dehydrogenase-like"/>
    <property type="match status" value="1"/>
</dbReference>
<dbReference type="AlphaFoldDB" id="A0AAD5GSC1"/>
<dbReference type="InterPro" id="IPR015943">
    <property type="entry name" value="WD40/YVTN_repeat-like_dom_sf"/>
</dbReference>
<dbReference type="InterPro" id="IPR024977">
    <property type="entry name" value="Apc4-like_WD40_dom"/>
</dbReference>
<sequence length="642" mass="69791">MAINSAEASISAFTSNGEVFAHINPNGVLKVWNTSDGTLLSEWKHPSKQDGVQYTCIACSFVGKKRRKENGTCLVAYATNESDVYTISATDAKMKWKLSRAEFGEIAALSFTNKGRKLCVISTDGTLCEMNSETGEILKEIEFPKKYISTLAYIFDDKILAASDGHIRVLSLEDGDVLVKFSSTVGQVLHLSSLEDTNVIITSSSSDNLSVHINESGSKKATDGPVLLMKDRPLTIDFKSGSNGDNLFVLSVSDSGIAYIWNMKTKSQAKINPTKIKVEANDTSGETKKNHNSILASRLISINSDDQAAILIVYGSINSPRFASMDVTSPGQDIVVDSSGNIQENGVNDEKGTLPLLDQKARGKKRAASDADSDNAGVNHDNEVVRYRASNFRPIFGLFLNSYHSSCNVDIDHGDPNDGIQIDNDEPTIGEKLASLNIIKNKDEISENVEMSLAKPPSANSVHVLLKQALHADDRSLLLDCLFRQNEQVITNSVSLLNPSDVFKLLESLISMVQSRGAIVACTLPWLKGLLLQHASSIMSQESSLIALNSLYQLIESRISTFNSAVELSSCLDLLYTKTVGDGADEGEEPLEPIIFEDVSDEEQSEEDGDAMETDEEDNEELEAVSNVSDDDPEGGDGMVDY</sequence>
<dbReference type="PANTHER" id="PTHR45290:SF3">
    <property type="entry name" value="OS01G0649000 PROTEIN"/>
    <property type="match status" value="1"/>
</dbReference>
<evidence type="ECO:0000259" key="5">
    <source>
        <dbReference type="Pfam" id="PF12894"/>
    </source>
</evidence>
<dbReference type="Pfam" id="PF04003">
    <property type="entry name" value="Utp12"/>
    <property type="match status" value="1"/>
</dbReference>
<dbReference type="Gene3D" id="2.130.10.10">
    <property type="entry name" value="YVTN repeat-like/Quinoprotein amine dehydrogenase"/>
    <property type="match status" value="1"/>
</dbReference>
<evidence type="ECO:0000256" key="2">
    <source>
        <dbReference type="ARBA" id="ARBA00023242"/>
    </source>
</evidence>
<comment type="caution">
    <text evidence="6">The sequence shown here is derived from an EMBL/GenBank/DDBJ whole genome shotgun (WGS) entry which is preliminary data.</text>
</comment>
<dbReference type="InterPro" id="IPR011047">
    <property type="entry name" value="Quinoprotein_ADH-like_sf"/>
</dbReference>
<evidence type="ECO:0000256" key="1">
    <source>
        <dbReference type="ARBA" id="ARBA00004604"/>
    </source>
</evidence>
<evidence type="ECO:0000256" key="3">
    <source>
        <dbReference type="SAM" id="MobiDB-lite"/>
    </source>
</evidence>
<organism evidence="6 7">
    <name type="scientific">Ambrosia artemisiifolia</name>
    <name type="common">Common ragweed</name>
    <dbReference type="NCBI Taxonomy" id="4212"/>
    <lineage>
        <taxon>Eukaryota</taxon>
        <taxon>Viridiplantae</taxon>
        <taxon>Streptophyta</taxon>
        <taxon>Embryophyta</taxon>
        <taxon>Tracheophyta</taxon>
        <taxon>Spermatophyta</taxon>
        <taxon>Magnoliopsida</taxon>
        <taxon>eudicotyledons</taxon>
        <taxon>Gunneridae</taxon>
        <taxon>Pentapetalae</taxon>
        <taxon>asterids</taxon>
        <taxon>campanulids</taxon>
        <taxon>Asterales</taxon>
        <taxon>Asteraceae</taxon>
        <taxon>Asteroideae</taxon>
        <taxon>Heliantheae alliance</taxon>
        <taxon>Heliantheae</taxon>
        <taxon>Ambrosia</taxon>
    </lineage>
</organism>
<feature type="domain" description="Small-subunit processome Utp12" evidence="4">
    <location>
        <begin position="474"/>
        <end position="575"/>
    </location>
</feature>
<dbReference type="EMBL" id="JAMZMK010006091">
    <property type="protein sequence ID" value="KAI7750776.1"/>
    <property type="molecule type" value="Genomic_DNA"/>
</dbReference>
<evidence type="ECO:0000259" key="4">
    <source>
        <dbReference type="Pfam" id="PF04003"/>
    </source>
</evidence>
<gene>
    <name evidence="6" type="ORF">M8C21_028349</name>
</gene>
<evidence type="ECO:0000313" key="6">
    <source>
        <dbReference type="EMBL" id="KAI7750776.1"/>
    </source>
</evidence>
<comment type="subcellular location">
    <subcellularLocation>
        <location evidence="1">Nucleus</location>
        <location evidence="1">Nucleolus</location>
    </subcellularLocation>
</comment>
<reference evidence="6" key="1">
    <citation type="submission" date="2022-06" db="EMBL/GenBank/DDBJ databases">
        <title>Uncovering the hologenomic basis of an extraordinary plant invasion.</title>
        <authorList>
            <person name="Bieker V.C."/>
            <person name="Martin M.D."/>
            <person name="Gilbert T."/>
            <person name="Hodgins K."/>
            <person name="Battlay P."/>
            <person name="Petersen B."/>
            <person name="Wilson J."/>
        </authorList>
    </citation>
    <scope>NUCLEOTIDE SEQUENCE</scope>
    <source>
        <strain evidence="6">AA19_3_7</strain>
        <tissue evidence="6">Leaf</tissue>
    </source>
</reference>
<dbReference type="Pfam" id="PF12894">
    <property type="entry name" value="ANAPC4_WD40"/>
    <property type="match status" value="1"/>
</dbReference>
<dbReference type="Proteomes" id="UP001206925">
    <property type="component" value="Unassembled WGS sequence"/>
</dbReference>